<organism evidence="3 4">
    <name type="scientific">Cognatiluteimonas weifangensis</name>
    <dbReference type="NCBI Taxonomy" id="2303539"/>
    <lineage>
        <taxon>Bacteria</taxon>
        <taxon>Pseudomonadati</taxon>
        <taxon>Pseudomonadota</taxon>
        <taxon>Gammaproteobacteria</taxon>
        <taxon>Lysobacterales</taxon>
        <taxon>Lysobacteraceae</taxon>
        <taxon>Cognatiluteimonas</taxon>
    </lineage>
</organism>
<dbReference type="RefSeq" id="WP_117201768.1">
    <property type="nucleotide sequence ID" value="NZ_JBHTBK010000008.1"/>
</dbReference>
<gene>
    <name evidence="3" type="ORF">D0Y53_03320</name>
</gene>
<proteinExistence type="predicted"/>
<accession>A0A372DRB5</accession>
<reference evidence="3 4" key="1">
    <citation type="submission" date="2018-08" db="EMBL/GenBank/DDBJ databases">
        <title>Lysobacter weifangensis sp. nov., a new member of the family 'Xanthomonadaceae', isolated from soil in a farmland.</title>
        <authorList>
            <person name="Zhao H."/>
        </authorList>
    </citation>
    <scope>NUCLEOTIDE SEQUENCE [LARGE SCALE GENOMIC DNA]</scope>
    <source>
        <strain evidence="3 4">WF-2</strain>
    </source>
</reference>
<evidence type="ECO:0000256" key="1">
    <source>
        <dbReference type="SAM" id="SignalP"/>
    </source>
</evidence>
<comment type="caution">
    <text evidence="3">The sequence shown here is derived from an EMBL/GenBank/DDBJ whole genome shotgun (WGS) entry which is preliminary data.</text>
</comment>
<feature type="signal peptide" evidence="1">
    <location>
        <begin position="1"/>
        <end position="26"/>
    </location>
</feature>
<dbReference type="AlphaFoldDB" id="A0A372DRB5"/>
<dbReference type="InterPro" id="IPR025392">
    <property type="entry name" value="DUF4124"/>
</dbReference>
<name>A0A372DRB5_9GAMM</name>
<sequence length="181" mass="19718">MPHASGFRPTPLLPLLALAACGAASAQVHRCVAADGSIAFTDRRCQDIGAVERLPPAAAADGNRLRRNACPRHLQDLVYELTTAIDNNDVNRLAGLYQWTGLSTRSGYALMQRLEAIARRPLVDIVPVYPGAAAADDYFAQTTVRRTPVGLRLEQTLANGSTPSHTVLELRRAFGCWWVRL</sequence>
<keyword evidence="4" id="KW-1185">Reference proteome</keyword>
<dbReference type="EMBL" id="QVPD01000002">
    <property type="protein sequence ID" value="RFP62093.1"/>
    <property type="molecule type" value="Genomic_DNA"/>
</dbReference>
<protein>
    <submittedName>
        <fullName evidence="3">DUF4124 domain-containing protein</fullName>
    </submittedName>
</protein>
<evidence type="ECO:0000259" key="2">
    <source>
        <dbReference type="Pfam" id="PF13511"/>
    </source>
</evidence>
<feature type="domain" description="DUF4124" evidence="2">
    <location>
        <begin position="15"/>
        <end position="56"/>
    </location>
</feature>
<keyword evidence="1" id="KW-0732">Signal</keyword>
<feature type="chain" id="PRO_5016887053" evidence="1">
    <location>
        <begin position="27"/>
        <end position="181"/>
    </location>
</feature>
<dbReference type="OrthoDB" id="5956287at2"/>
<evidence type="ECO:0000313" key="3">
    <source>
        <dbReference type="EMBL" id="RFP62093.1"/>
    </source>
</evidence>
<dbReference type="Proteomes" id="UP000262917">
    <property type="component" value="Unassembled WGS sequence"/>
</dbReference>
<evidence type="ECO:0000313" key="4">
    <source>
        <dbReference type="Proteomes" id="UP000262917"/>
    </source>
</evidence>
<dbReference type="Pfam" id="PF13511">
    <property type="entry name" value="DUF4124"/>
    <property type="match status" value="1"/>
</dbReference>